<evidence type="ECO:0000313" key="7">
    <source>
        <dbReference type="EMBL" id="EER14021.1"/>
    </source>
</evidence>
<reference evidence="7 8" key="1">
    <citation type="submission" date="2008-07" db="EMBL/GenBank/DDBJ databases">
        <authorList>
            <person name="El-Sayed N."/>
            <person name="Caler E."/>
            <person name="Inman J."/>
            <person name="Amedeo P."/>
            <person name="Hass B."/>
            <person name="Wortman J."/>
        </authorList>
    </citation>
    <scope>NUCLEOTIDE SEQUENCE [LARGE SCALE GENOMIC DNA]</scope>
    <source>
        <strain evidence="8">ATCC 50983 / TXsc</strain>
    </source>
</reference>
<dbReference type="InterPro" id="IPR000169">
    <property type="entry name" value="Pept_cys_AS"/>
</dbReference>
<gene>
    <name evidence="7" type="ORF">Pmar_PMAR005466</name>
</gene>
<evidence type="ECO:0000259" key="5">
    <source>
        <dbReference type="SMART" id="SM00645"/>
    </source>
</evidence>
<dbReference type="PANTHER" id="PTHR12411">
    <property type="entry name" value="CYSTEINE PROTEASE FAMILY C1-RELATED"/>
    <property type="match status" value="1"/>
</dbReference>
<dbReference type="InterPro" id="IPR039417">
    <property type="entry name" value="Peptidase_C1A_papain-like"/>
</dbReference>
<dbReference type="OrthoDB" id="190265at2759"/>
<dbReference type="OMA" id="IYFEPRC"/>
<dbReference type="GeneID" id="9059814"/>
<dbReference type="CDD" id="cd02248">
    <property type="entry name" value="Peptidase_C1A"/>
    <property type="match status" value="1"/>
</dbReference>
<feature type="domain" description="Peptidase C1A papain C-terminal" evidence="5">
    <location>
        <begin position="112"/>
        <end position="330"/>
    </location>
</feature>
<dbReference type="InParanoid" id="C5KNC7"/>
<evidence type="ECO:0000259" key="6">
    <source>
        <dbReference type="SMART" id="SM00848"/>
    </source>
</evidence>
<evidence type="ECO:0000256" key="1">
    <source>
        <dbReference type="ARBA" id="ARBA00008455"/>
    </source>
</evidence>
<evidence type="ECO:0000313" key="8">
    <source>
        <dbReference type="Proteomes" id="UP000007800"/>
    </source>
</evidence>
<sequence>MMIIISFLLLSILPLVKCLEEGTVDLAFMGFQHKFGKNYESKEEEIKRNAIFRAHLHYIEQVNAKNLSYKLGVNEHADLTHEEFAALKLGTSSKMSMKRDDKLVVKADTTQLLTSVDWRSKGVLTPIKDQGPCGSCWAFSATGALEAQYAIATGKLLSLSEQQLIDCSSSYGNEGCSGGLMENAYTYIKSAGLDQESTYPYIAKNNACQVSLEKRSDGIPAGEVTGFHMLDQTEQGLMKALADAPVSIAMYASDPDFRFYQSGVYSSKTCHGTIDHGVVAVGYGTENGEDYFVIRNSWGSSWGQDGYFYLKRGVSGYGECNILEYMCVATLKSR</sequence>
<dbReference type="GO" id="GO:0006508">
    <property type="term" value="P:proteolysis"/>
    <property type="evidence" value="ECO:0007669"/>
    <property type="project" value="InterPro"/>
</dbReference>
<dbReference type="SMART" id="SM00848">
    <property type="entry name" value="Inhibitor_I29"/>
    <property type="match status" value="1"/>
</dbReference>
<dbReference type="InterPro" id="IPR013128">
    <property type="entry name" value="Peptidase_C1A"/>
</dbReference>
<comment type="similarity">
    <text evidence="1">Belongs to the peptidase C1 family.</text>
</comment>
<dbReference type="InterPro" id="IPR013201">
    <property type="entry name" value="Prot_inhib_I29"/>
</dbReference>
<dbReference type="Gene3D" id="3.90.70.10">
    <property type="entry name" value="Cysteine proteinases"/>
    <property type="match status" value="1"/>
</dbReference>
<dbReference type="SMART" id="SM00645">
    <property type="entry name" value="Pept_C1"/>
    <property type="match status" value="1"/>
</dbReference>
<keyword evidence="4" id="KW-0732">Signal</keyword>
<evidence type="ECO:0000256" key="3">
    <source>
        <dbReference type="ARBA" id="ARBA00023157"/>
    </source>
</evidence>
<dbReference type="Pfam" id="PF00112">
    <property type="entry name" value="Peptidase_C1"/>
    <property type="match status" value="1"/>
</dbReference>
<dbReference type="FunFam" id="3.90.70.10:FF:000039">
    <property type="entry name" value="Cysteine proteinase 2, putative"/>
    <property type="match status" value="1"/>
</dbReference>
<dbReference type="InterPro" id="IPR025660">
    <property type="entry name" value="Pept_his_AS"/>
</dbReference>
<dbReference type="Pfam" id="PF08246">
    <property type="entry name" value="Inhibitor_I29"/>
    <property type="match status" value="1"/>
</dbReference>
<accession>C5KNC7</accession>
<dbReference type="EMBL" id="GG674598">
    <property type="protein sequence ID" value="EER14021.1"/>
    <property type="molecule type" value="Genomic_DNA"/>
</dbReference>
<dbReference type="Proteomes" id="UP000007800">
    <property type="component" value="Unassembled WGS sequence"/>
</dbReference>
<keyword evidence="3" id="KW-1015">Disulfide bond</keyword>
<dbReference type="PRINTS" id="PR00705">
    <property type="entry name" value="PAPAIN"/>
</dbReference>
<dbReference type="PROSITE" id="PS00139">
    <property type="entry name" value="THIOL_PROTEASE_CYS"/>
    <property type="match status" value="1"/>
</dbReference>
<organism evidence="8">
    <name type="scientific">Perkinsus marinus (strain ATCC 50983 / TXsc)</name>
    <dbReference type="NCBI Taxonomy" id="423536"/>
    <lineage>
        <taxon>Eukaryota</taxon>
        <taxon>Sar</taxon>
        <taxon>Alveolata</taxon>
        <taxon>Perkinsozoa</taxon>
        <taxon>Perkinsea</taxon>
        <taxon>Perkinsida</taxon>
        <taxon>Perkinsidae</taxon>
        <taxon>Perkinsus</taxon>
    </lineage>
</organism>
<keyword evidence="8" id="KW-1185">Reference proteome</keyword>
<evidence type="ECO:0000256" key="4">
    <source>
        <dbReference type="SAM" id="SignalP"/>
    </source>
</evidence>
<feature type="signal peptide" evidence="4">
    <location>
        <begin position="1"/>
        <end position="18"/>
    </location>
</feature>
<feature type="chain" id="PRO_5018774581" evidence="4">
    <location>
        <begin position="19"/>
        <end position="334"/>
    </location>
</feature>
<evidence type="ECO:0000256" key="2">
    <source>
        <dbReference type="ARBA" id="ARBA00023145"/>
    </source>
</evidence>
<dbReference type="InterPro" id="IPR000668">
    <property type="entry name" value="Peptidase_C1A_C"/>
</dbReference>
<proteinExistence type="inferred from homology"/>
<dbReference type="RefSeq" id="XP_002782226.1">
    <property type="nucleotide sequence ID" value="XM_002782180.1"/>
</dbReference>
<feature type="domain" description="Cathepsin propeptide inhibitor" evidence="6">
    <location>
        <begin position="28"/>
        <end position="84"/>
    </location>
</feature>
<dbReference type="InterPro" id="IPR038765">
    <property type="entry name" value="Papain-like_cys_pep_sf"/>
</dbReference>
<protein>
    <submittedName>
        <fullName evidence="7">Cathepsin L, putative</fullName>
    </submittedName>
</protein>
<name>C5KNC7_PERM5</name>
<dbReference type="SUPFAM" id="SSF54001">
    <property type="entry name" value="Cysteine proteinases"/>
    <property type="match status" value="1"/>
</dbReference>
<dbReference type="GO" id="GO:0008234">
    <property type="term" value="F:cysteine-type peptidase activity"/>
    <property type="evidence" value="ECO:0007669"/>
    <property type="project" value="InterPro"/>
</dbReference>
<dbReference type="AlphaFoldDB" id="C5KNC7"/>
<keyword evidence="2" id="KW-0865">Zymogen</keyword>
<dbReference type="PROSITE" id="PS00639">
    <property type="entry name" value="THIOL_PROTEASE_HIS"/>
    <property type="match status" value="1"/>
</dbReference>